<dbReference type="Proteomes" id="UP000275078">
    <property type="component" value="Unassembled WGS sequence"/>
</dbReference>
<protein>
    <submittedName>
        <fullName evidence="2">Uncharacterized protein</fullName>
    </submittedName>
</protein>
<reference evidence="2 3" key="1">
    <citation type="journal article" date="2018" name="Nat. Ecol. Evol.">
        <title>Pezizomycetes genomes reveal the molecular basis of ectomycorrhizal truffle lifestyle.</title>
        <authorList>
            <person name="Murat C."/>
            <person name="Payen T."/>
            <person name="Noel B."/>
            <person name="Kuo A."/>
            <person name="Morin E."/>
            <person name="Chen J."/>
            <person name="Kohler A."/>
            <person name="Krizsan K."/>
            <person name="Balestrini R."/>
            <person name="Da Silva C."/>
            <person name="Montanini B."/>
            <person name="Hainaut M."/>
            <person name="Levati E."/>
            <person name="Barry K.W."/>
            <person name="Belfiori B."/>
            <person name="Cichocki N."/>
            <person name="Clum A."/>
            <person name="Dockter R.B."/>
            <person name="Fauchery L."/>
            <person name="Guy J."/>
            <person name="Iotti M."/>
            <person name="Le Tacon F."/>
            <person name="Lindquist E.A."/>
            <person name="Lipzen A."/>
            <person name="Malagnac F."/>
            <person name="Mello A."/>
            <person name="Molinier V."/>
            <person name="Miyauchi S."/>
            <person name="Poulain J."/>
            <person name="Riccioni C."/>
            <person name="Rubini A."/>
            <person name="Sitrit Y."/>
            <person name="Splivallo R."/>
            <person name="Traeger S."/>
            <person name="Wang M."/>
            <person name="Zifcakova L."/>
            <person name="Wipf D."/>
            <person name="Zambonelli A."/>
            <person name="Paolocci F."/>
            <person name="Nowrousian M."/>
            <person name="Ottonello S."/>
            <person name="Baldrian P."/>
            <person name="Spatafora J.W."/>
            <person name="Henrissat B."/>
            <person name="Nagy L.G."/>
            <person name="Aury J.M."/>
            <person name="Wincker P."/>
            <person name="Grigoriev I.V."/>
            <person name="Bonfante P."/>
            <person name="Martin F.M."/>
        </authorList>
    </citation>
    <scope>NUCLEOTIDE SEQUENCE [LARGE SCALE GENOMIC DNA]</scope>
    <source>
        <strain evidence="2 3">RN42</strain>
    </source>
</reference>
<gene>
    <name evidence="2" type="ORF">BJ508DRAFT_113628</name>
</gene>
<sequence>MQMKERRTQGNTYKYNRTHCAFNEAFNVTSIPLHIAHAYHPKMCPPSSNGQQIGAGITNPDRAENIKRKNQQTPFMQQRDMAKRAVQLGDRDNAEKTKEKQLDRGL</sequence>
<evidence type="ECO:0000313" key="2">
    <source>
        <dbReference type="EMBL" id="RPA81346.1"/>
    </source>
</evidence>
<name>A0A3N4I7A1_ASCIM</name>
<feature type="region of interest" description="Disordered" evidence="1">
    <location>
        <begin position="84"/>
        <end position="106"/>
    </location>
</feature>
<evidence type="ECO:0000256" key="1">
    <source>
        <dbReference type="SAM" id="MobiDB-lite"/>
    </source>
</evidence>
<feature type="compositionally biased region" description="Basic and acidic residues" evidence="1">
    <location>
        <begin position="89"/>
        <end position="106"/>
    </location>
</feature>
<dbReference type="AlphaFoldDB" id="A0A3N4I7A1"/>
<evidence type="ECO:0000313" key="3">
    <source>
        <dbReference type="Proteomes" id="UP000275078"/>
    </source>
</evidence>
<proteinExistence type="predicted"/>
<dbReference type="EMBL" id="ML119680">
    <property type="protein sequence ID" value="RPA81346.1"/>
    <property type="molecule type" value="Genomic_DNA"/>
</dbReference>
<accession>A0A3N4I7A1</accession>
<organism evidence="2 3">
    <name type="scientific">Ascobolus immersus RN42</name>
    <dbReference type="NCBI Taxonomy" id="1160509"/>
    <lineage>
        <taxon>Eukaryota</taxon>
        <taxon>Fungi</taxon>
        <taxon>Dikarya</taxon>
        <taxon>Ascomycota</taxon>
        <taxon>Pezizomycotina</taxon>
        <taxon>Pezizomycetes</taxon>
        <taxon>Pezizales</taxon>
        <taxon>Ascobolaceae</taxon>
        <taxon>Ascobolus</taxon>
    </lineage>
</organism>
<keyword evidence="3" id="KW-1185">Reference proteome</keyword>